<feature type="compositionally biased region" description="Gly residues" evidence="5">
    <location>
        <begin position="1"/>
        <end position="20"/>
    </location>
</feature>
<evidence type="ECO:0000313" key="6">
    <source>
        <dbReference type="EMBL" id="KAH7138899.1"/>
    </source>
</evidence>
<feature type="compositionally biased region" description="Polar residues" evidence="5">
    <location>
        <begin position="175"/>
        <end position="184"/>
    </location>
</feature>
<dbReference type="AlphaFoldDB" id="A0A9P9EKR8"/>
<sequence>MPPARGGRGGARGGRGGAFNGRGTVSIGGIELNWDLSGLDIQRAPAERFPKHPVPLQVTATNGEKRSVRYVLAGNDDNHEGPFYTLLNDSMKSGLKRRADEPAPTEASLFNSFMDNQTYTSKYLKVRRRLPKLDSFPYVSELFNKDLDSVVAPSTTATNGESAENGPPTKKRKTIQISKGSGTTLLDRMIDDEETRAKTMEDREDNDEEDYDEEEEKEEDENKPDAVGEEDNWSAASSDSEESGDDYNAEQYFDNGEDDDMDDGDPDDNTY</sequence>
<feature type="region of interest" description="Disordered" evidence="5">
    <location>
        <begin position="152"/>
        <end position="271"/>
    </location>
</feature>
<dbReference type="InterPro" id="IPR024661">
    <property type="entry name" value="RNA_pol_III_Rpc31"/>
</dbReference>
<feature type="compositionally biased region" description="Acidic residues" evidence="5">
    <location>
        <begin position="255"/>
        <end position="271"/>
    </location>
</feature>
<reference evidence="6" key="1">
    <citation type="journal article" date="2021" name="Nat. Commun.">
        <title>Genetic determinants of endophytism in the Arabidopsis root mycobiome.</title>
        <authorList>
            <person name="Mesny F."/>
            <person name="Miyauchi S."/>
            <person name="Thiergart T."/>
            <person name="Pickel B."/>
            <person name="Atanasova L."/>
            <person name="Karlsson M."/>
            <person name="Huettel B."/>
            <person name="Barry K.W."/>
            <person name="Haridas S."/>
            <person name="Chen C."/>
            <person name="Bauer D."/>
            <person name="Andreopoulos W."/>
            <person name="Pangilinan J."/>
            <person name="LaButti K."/>
            <person name="Riley R."/>
            <person name="Lipzen A."/>
            <person name="Clum A."/>
            <person name="Drula E."/>
            <person name="Henrissat B."/>
            <person name="Kohler A."/>
            <person name="Grigoriev I.V."/>
            <person name="Martin F.M."/>
            <person name="Hacquard S."/>
        </authorList>
    </citation>
    <scope>NUCLEOTIDE SEQUENCE</scope>
    <source>
        <strain evidence="6">MPI-CAGE-CH-0243</strain>
    </source>
</reference>
<feature type="compositionally biased region" description="Polar residues" evidence="5">
    <location>
        <begin position="152"/>
        <end position="162"/>
    </location>
</feature>
<keyword evidence="6" id="KW-0240">DNA-directed RNA polymerase</keyword>
<comment type="function">
    <text evidence="4">DNA-dependent RNA polymerase catalyzes the transcription of DNA into RNA using the four ribonucleoside triphosphates as substrates. Specific peripheric component of RNA polymerase III which synthesizes small RNAs, such as 5S rRNA and tRNAs.</text>
</comment>
<comment type="subunit">
    <text evidence="4">Component of the RNA polymerase III (Pol III) complex.</text>
</comment>
<dbReference type="Pfam" id="PF11705">
    <property type="entry name" value="RNA_pol_3_Rpc31"/>
    <property type="match status" value="1"/>
</dbReference>
<dbReference type="GO" id="GO:0005666">
    <property type="term" value="C:RNA polymerase III complex"/>
    <property type="evidence" value="ECO:0007669"/>
    <property type="project" value="UniProtKB-UniRule"/>
</dbReference>
<comment type="caution">
    <text evidence="6">The sequence shown here is derived from an EMBL/GenBank/DDBJ whole genome shotgun (WGS) entry which is preliminary data.</text>
</comment>
<dbReference type="Proteomes" id="UP000700596">
    <property type="component" value="Unassembled WGS sequence"/>
</dbReference>
<name>A0A9P9EKR8_9PLEO</name>
<evidence type="ECO:0000256" key="2">
    <source>
        <dbReference type="ARBA" id="ARBA00008352"/>
    </source>
</evidence>
<protein>
    <recommendedName>
        <fullName evidence="4">DNA-directed RNA polymerase III subunit</fullName>
    </recommendedName>
</protein>
<evidence type="ECO:0000256" key="3">
    <source>
        <dbReference type="ARBA" id="ARBA00023242"/>
    </source>
</evidence>
<organism evidence="6 7">
    <name type="scientific">Dendryphion nanum</name>
    <dbReference type="NCBI Taxonomy" id="256645"/>
    <lineage>
        <taxon>Eukaryota</taxon>
        <taxon>Fungi</taxon>
        <taxon>Dikarya</taxon>
        <taxon>Ascomycota</taxon>
        <taxon>Pezizomycotina</taxon>
        <taxon>Dothideomycetes</taxon>
        <taxon>Pleosporomycetidae</taxon>
        <taxon>Pleosporales</taxon>
        <taxon>Torulaceae</taxon>
        <taxon>Dendryphion</taxon>
    </lineage>
</organism>
<evidence type="ECO:0000256" key="5">
    <source>
        <dbReference type="SAM" id="MobiDB-lite"/>
    </source>
</evidence>
<accession>A0A9P9EKR8</accession>
<dbReference type="EMBL" id="JAGMWT010000001">
    <property type="protein sequence ID" value="KAH7138899.1"/>
    <property type="molecule type" value="Genomic_DNA"/>
</dbReference>
<comment type="similarity">
    <text evidence="2 4">Belongs to the eukaryotic RPC7 RNA polymerase subunit family.</text>
</comment>
<feature type="compositionally biased region" description="Acidic residues" evidence="5">
    <location>
        <begin position="239"/>
        <end position="248"/>
    </location>
</feature>
<feature type="region of interest" description="Disordered" evidence="5">
    <location>
        <begin position="1"/>
        <end position="22"/>
    </location>
</feature>
<keyword evidence="7" id="KW-1185">Reference proteome</keyword>
<gene>
    <name evidence="6" type="ORF">B0J11DRAFT_27878</name>
</gene>
<dbReference type="GO" id="GO:0006383">
    <property type="term" value="P:transcription by RNA polymerase III"/>
    <property type="evidence" value="ECO:0007669"/>
    <property type="project" value="UniProtKB-UniRule"/>
</dbReference>
<keyword evidence="3 4" id="KW-0539">Nucleus</keyword>
<feature type="compositionally biased region" description="Acidic residues" evidence="5">
    <location>
        <begin position="202"/>
        <end position="232"/>
    </location>
</feature>
<keyword evidence="6" id="KW-0804">Transcription</keyword>
<dbReference type="PIRSF" id="PIRSF000777">
    <property type="entry name" value="RNA_polIII_C31"/>
    <property type="match status" value="1"/>
</dbReference>
<evidence type="ECO:0000313" key="7">
    <source>
        <dbReference type="Proteomes" id="UP000700596"/>
    </source>
</evidence>
<dbReference type="OrthoDB" id="5377312at2759"/>
<evidence type="ECO:0000256" key="4">
    <source>
        <dbReference type="PIRNR" id="PIRNR000777"/>
    </source>
</evidence>
<evidence type="ECO:0000256" key="1">
    <source>
        <dbReference type="ARBA" id="ARBA00004123"/>
    </source>
</evidence>
<proteinExistence type="inferred from homology"/>
<comment type="subcellular location">
    <subcellularLocation>
        <location evidence="1 4">Nucleus</location>
    </subcellularLocation>
</comment>